<dbReference type="AlphaFoldDB" id="A0A2M9HNS5"/>
<keyword evidence="4" id="KW-1185">Reference proteome</keyword>
<dbReference type="OrthoDB" id="3240246at2"/>
<dbReference type="RefSeq" id="WP_100497108.1">
    <property type="nucleotide sequence ID" value="NZ_PGLQ01000009.1"/>
</dbReference>
<evidence type="ECO:0000313" key="3">
    <source>
        <dbReference type="EMBL" id="PJM78421.1"/>
    </source>
</evidence>
<keyword evidence="1" id="KW-0812">Transmembrane</keyword>
<gene>
    <name evidence="3" type="ORF">CUU80_09590</name>
</gene>
<dbReference type="InterPro" id="IPR012495">
    <property type="entry name" value="TadE-like_dom"/>
</dbReference>
<keyword evidence="1" id="KW-0472">Membrane</keyword>
<sequence>MTYRCFRQWSARLPPGFEQGSATAEFALVLPSVVAIAGLILALCRVVVVSMDCQSAAAAAARALVVSDALSDSGAGSGGGTGTHGDAAAVASHVAGAEVSLNVEWGSRSVRVIAECPVLPGPLGLTPVKVSGDATAMKQ</sequence>
<feature type="domain" description="TadE-like" evidence="2">
    <location>
        <begin position="20"/>
        <end position="62"/>
    </location>
</feature>
<evidence type="ECO:0000313" key="4">
    <source>
        <dbReference type="Proteomes" id="UP000228755"/>
    </source>
</evidence>
<organism evidence="3 4">
    <name type="scientific">Bifidobacterium scaligerum</name>
    <dbReference type="NCBI Taxonomy" id="2052656"/>
    <lineage>
        <taxon>Bacteria</taxon>
        <taxon>Bacillati</taxon>
        <taxon>Actinomycetota</taxon>
        <taxon>Actinomycetes</taxon>
        <taxon>Bifidobacteriales</taxon>
        <taxon>Bifidobacteriaceae</taxon>
        <taxon>Bifidobacterium</taxon>
    </lineage>
</organism>
<protein>
    <submittedName>
        <fullName evidence="3">Pilus assembly protein TadE</fullName>
    </submittedName>
</protein>
<evidence type="ECO:0000259" key="2">
    <source>
        <dbReference type="Pfam" id="PF07811"/>
    </source>
</evidence>
<evidence type="ECO:0000256" key="1">
    <source>
        <dbReference type="SAM" id="Phobius"/>
    </source>
</evidence>
<dbReference type="EMBL" id="PGLQ01000009">
    <property type="protein sequence ID" value="PJM78421.1"/>
    <property type="molecule type" value="Genomic_DNA"/>
</dbReference>
<proteinExistence type="predicted"/>
<name>A0A2M9HNS5_9BIFI</name>
<feature type="transmembrane region" description="Helical" evidence="1">
    <location>
        <begin position="26"/>
        <end position="48"/>
    </location>
</feature>
<comment type="caution">
    <text evidence="3">The sequence shown here is derived from an EMBL/GenBank/DDBJ whole genome shotgun (WGS) entry which is preliminary data.</text>
</comment>
<accession>A0A2M9HNS5</accession>
<dbReference type="Proteomes" id="UP000228755">
    <property type="component" value="Unassembled WGS sequence"/>
</dbReference>
<reference evidence="3 4" key="1">
    <citation type="submission" date="2017-11" db="EMBL/GenBank/DDBJ databases">
        <title>Draft genome sequences of strains TRE 1, TRE D, TRE H and TRI 7, isolated from tamarins, belonging to four potential novel Bifidobacterium species.</title>
        <authorList>
            <person name="Mattarelli P."/>
            <person name="Modesto M."/>
            <person name="Bonetti A."/>
            <person name="Puglisi E."/>
            <person name="Morelli L."/>
        </authorList>
    </citation>
    <scope>NUCLEOTIDE SEQUENCE [LARGE SCALE GENOMIC DNA]</scope>
    <source>
        <strain evidence="4">TRED</strain>
    </source>
</reference>
<keyword evidence="1" id="KW-1133">Transmembrane helix</keyword>
<dbReference type="Pfam" id="PF07811">
    <property type="entry name" value="TadE"/>
    <property type="match status" value="1"/>
</dbReference>